<dbReference type="InterPro" id="IPR046866">
    <property type="entry name" value="FapA_N"/>
</dbReference>
<protein>
    <recommendedName>
        <fullName evidence="1">Flagellar Assembly Protein A N-terminal region domain-containing protein</fullName>
    </recommendedName>
</protein>
<sequence length="493" mass="53754">MSDVGNGVILIITDDKMKAFFTVREPQLVNEKLIYDMLQEKEVKHGLDKRVLEHLINNPAEGTYLIANGTPPREGRDGYVQYLFTSQTPRANKQDEQNVDFREVFDVPSVNAGTVLAVYHPAEKGENGQTVTGQVITPRKVMELRLQAGKGAVLSKDGMTVSSAINGRPRVQKRGGNIIVSVDAVYQHEGDVDIKSGNLRFNGDVIVTGNVMENMIVDVQGNLQVLGFISRAEVKVQKNLQVMKVITASRIQVGGKTASLGAAKKELQEIAKTINLLNKTAKQAYIRLQQTRRNIQFGQVVMTLLDKKFAHLGGQVRHLRELIGKREQNAPQELKDVLVDLKKVSGFNALALHNLDGVQKSIAKALAYLDSLSGEPAHVIANSVTSSQIEATGDIKITGQGAFNSQLNCQGAITIKGVFRGGQMYALNGINAGEIGGPMGVTTLARTETGCTIKARRAYTGTVLQIGHRIYKVTRDVNMLLARINSEGDIVLH</sequence>
<organism evidence="2 3">
    <name type="scientific">Desulfallas thermosapovorans DSM 6562</name>
    <dbReference type="NCBI Taxonomy" id="1121431"/>
    <lineage>
        <taxon>Bacteria</taxon>
        <taxon>Bacillati</taxon>
        <taxon>Bacillota</taxon>
        <taxon>Clostridia</taxon>
        <taxon>Eubacteriales</taxon>
        <taxon>Desulfallaceae</taxon>
        <taxon>Desulfallas</taxon>
    </lineage>
</organism>
<dbReference type="EMBL" id="VNHM01000007">
    <property type="protein sequence ID" value="TYO95538.1"/>
    <property type="molecule type" value="Genomic_DNA"/>
</dbReference>
<dbReference type="PANTHER" id="PTHR38032:SF1">
    <property type="entry name" value="RNA-BINDING PROTEIN KHPB N-TERMINAL DOMAIN-CONTAINING PROTEIN"/>
    <property type="match status" value="1"/>
</dbReference>
<proteinExistence type="predicted"/>
<reference evidence="2 3" key="1">
    <citation type="submission" date="2019-07" db="EMBL/GenBank/DDBJ databases">
        <title>Genomic Encyclopedia of Type Strains, Phase I: the one thousand microbial genomes (KMG-I) project.</title>
        <authorList>
            <person name="Kyrpides N."/>
        </authorList>
    </citation>
    <scope>NUCLEOTIDE SEQUENCE [LARGE SCALE GENOMIC DNA]</scope>
    <source>
        <strain evidence="2 3">DSM 6562</strain>
    </source>
</reference>
<dbReference type="AlphaFoldDB" id="A0A5S4ZSB3"/>
<evidence type="ECO:0000313" key="2">
    <source>
        <dbReference type="EMBL" id="TYO95538.1"/>
    </source>
</evidence>
<name>A0A5S4ZSB3_9FIRM</name>
<dbReference type="Pfam" id="PF20250">
    <property type="entry name" value="FapA_N"/>
    <property type="match status" value="1"/>
</dbReference>
<dbReference type="Pfam" id="PF03961">
    <property type="entry name" value="FapA"/>
    <property type="match status" value="1"/>
</dbReference>
<dbReference type="Proteomes" id="UP000323166">
    <property type="component" value="Unassembled WGS sequence"/>
</dbReference>
<evidence type="ECO:0000259" key="1">
    <source>
        <dbReference type="Pfam" id="PF20250"/>
    </source>
</evidence>
<comment type="caution">
    <text evidence="2">The sequence shown here is derived from an EMBL/GenBank/DDBJ whole genome shotgun (WGS) entry which is preliminary data.</text>
</comment>
<accession>A0A5S4ZSB3</accession>
<feature type="domain" description="Flagellar Assembly Protein A N-terminal region" evidence="1">
    <location>
        <begin position="10"/>
        <end position="173"/>
    </location>
</feature>
<dbReference type="InterPro" id="IPR005646">
    <property type="entry name" value="FapA"/>
</dbReference>
<dbReference type="PANTHER" id="PTHR38032">
    <property type="entry name" value="POLYMERASE-RELATED"/>
    <property type="match status" value="1"/>
</dbReference>
<keyword evidence="3" id="KW-1185">Reference proteome</keyword>
<evidence type="ECO:0000313" key="3">
    <source>
        <dbReference type="Proteomes" id="UP000323166"/>
    </source>
</evidence>
<gene>
    <name evidence="2" type="ORF">LX24_01499</name>
</gene>
<dbReference type="InterPro" id="IPR046865">
    <property type="entry name" value="FapA_b_solenoid"/>
</dbReference>